<dbReference type="Gene3D" id="3.40.630.30">
    <property type="match status" value="1"/>
</dbReference>
<dbReference type="EMBL" id="VTER01000007">
    <property type="protein sequence ID" value="TYS47050.1"/>
    <property type="molecule type" value="Genomic_DNA"/>
</dbReference>
<keyword evidence="5" id="KW-0573">Peptidoglycan synthesis</keyword>
<comment type="caution">
    <text evidence="13">The sequence shown here is derived from an EMBL/GenBank/DDBJ whole genome shotgun (WGS) entry which is preliminary data.</text>
</comment>
<evidence type="ECO:0000256" key="6">
    <source>
        <dbReference type="ARBA" id="ARBA00023315"/>
    </source>
</evidence>
<evidence type="ECO:0000313" key="14">
    <source>
        <dbReference type="Proteomes" id="UP000322139"/>
    </source>
</evidence>
<comment type="catalytic activity">
    <reaction evidence="11">
        <text>beta-D-GlcNAc-(1-&gt;4)-Mur2Ac(oyl-L-Ala-D-isoglutaminyl-L-Lys-D-Ala-D-Ala)-di-trans,octa-cis-undecaprenyl diphosphate + glycyl-tRNA(Gly) = beta-D-GlcNAc-(1-&gt;4)-Mur2Ac(oyl-L-Ala-D-isoglutaminyl-L-Lys-(N(6)-Gly)-D-Ala-D-Ala)-di-trans,octa-cis-undecaprenyl diphosphate + tRNA(Gly) + H(+)</text>
        <dbReference type="Rhea" id="RHEA:30435"/>
        <dbReference type="Rhea" id="RHEA-COMP:9664"/>
        <dbReference type="Rhea" id="RHEA-COMP:9683"/>
        <dbReference type="ChEBI" id="CHEBI:15378"/>
        <dbReference type="ChEBI" id="CHEBI:62233"/>
        <dbReference type="ChEBI" id="CHEBI:62234"/>
        <dbReference type="ChEBI" id="CHEBI:78442"/>
        <dbReference type="ChEBI" id="CHEBI:78522"/>
        <dbReference type="EC" id="2.3.2.16"/>
    </reaction>
</comment>
<evidence type="ECO:0000256" key="10">
    <source>
        <dbReference type="ARBA" id="ARBA00042933"/>
    </source>
</evidence>
<reference evidence="13 14" key="1">
    <citation type="submission" date="2019-08" db="EMBL/GenBank/DDBJ databases">
        <title>Bacillus genomes from the desert of Cuatro Cienegas, Coahuila.</title>
        <authorList>
            <person name="Olmedo-Alvarez G."/>
        </authorList>
    </citation>
    <scope>NUCLEOTIDE SEQUENCE [LARGE SCALE GENOMIC DNA]</scope>
    <source>
        <strain evidence="13 14">CH446_14T</strain>
    </source>
</reference>
<dbReference type="GO" id="GO:0009252">
    <property type="term" value="P:peptidoglycan biosynthetic process"/>
    <property type="evidence" value="ECO:0007669"/>
    <property type="project" value="UniProtKB-KW"/>
</dbReference>
<name>A0A5D4R8U2_9BACI</name>
<dbReference type="EC" id="2.3.2.16" evidence="8"/>
<dbReference type="InterPro" id="IPR050644">
    <property type="entry name" value="PG_Glycine_Bridge_Synth"/>
</dbReference>
<dbReference type="GO" id="GO:0016755">
    <property type="term" value="F:aminoacyltransferase activity"/>
    <property type="evidence" value="ECO:0007669"/>
    <property type="project" value="InterPro"/>
</dbReference>
<keyword evidence="3 13" id="KW-0808">Transferase</keyword>
<evidence type="ECO:0000256" key="9">
    <source>
        <dbReference type="ARBA" id="ARBA00040679"/>
    </source>
</evidence>
<dbReference type="PANTHER" id="PTHR36174:SF1">
    <property type="entry name" value="LIPID II:GLYCINE GLYCYLTRANSFERASE"/>
    <property type="match status" value="1"/>
</dbReference>
<sequence length="349" mass="40725">MLSSISIDDMEKWNKIVKGFKNYDVYYLSDYVRAFNLHGDGEPKLFYYEDDDIKAMNVVMKRDISLDKRFSGKIPPNTYYDTATPYGYGGFLIEGKLSKDNLLNLENEYCSICKIEGIISEFVRFHPVINNAEVLNGLYDITTLGKTITVDLLSKEHIWSNLASKNRNMIRKANNSGVEIFWGRDTNLIEEFIGLYNATMDKDHAHEYYYFNKDFYNSVLKDLKYNSLMFYAVFEKKIIAMSFILYSNEKIHYHLSASDRNYQKLAPTNLLLYEVACWGCENGYKTFHLGGGLGSKEDSLYKFKKVFNKNSNTSFSIGKKIFNKEVYNELVRIREIESYNTTFFPLYRS</sequence>
<keyword evidence="4" id="KW-0133">Cell shape</keyword>
<keyword evidence="6" id="KW-0012">Acyltransferase</keyword>
<evidence type="ECO:0000256" key="3">
    <source>
        <dbReference type="ARBA" id="ARBA00022679"/>
    </source>
</evidence>
<dbReference type="PANTHER" id="PTHR36174">
    <property type="entry name" value="LIPID II:GLYCINE GLYCYLTRANSFERASE"/>
    <property type="match status" value="1"/>
</dbReference>
<dbReference type="Proteomes" id="UP000322139">
    <property type="component" value="Unassembled WGS sequence"/>
</dbReference>
<comment type="similarity">
    <text evidence="2">Belongs to the FemABX family.</text>
</comment>
<evidence type="ECO:0000256" key="1">
    <source>
        <dbReference type="ARBA" id="ARBA00004496"/>
    </source>
</evidence>
<evidence type="ECO:0000256" key="7">
    <source>
        <dbReference type="ARBA" id="ARBA00023316"/>
    </source>
</evidence>
<accession>A0A5D4R8U2</accession>
<proteinExistence type="inferred from homology"/>
<protein>
    <recommendedName>
        <fullName evidence="9">Lipid II:glycine glycyltransferase</fullName>
        <ecNumber evidence="8">2.3.2.16</ecNumber>
    </recommendedName>
    <alternativeName>
        <fullName evidence="10">Factor essential for expression of methicillin resistance X</fullName>
    </alternativeName>
</protein>
<keyword evidence="7" id="KW-0961">Cell wall biogenesis/degradation</keyword>
<dbReference type="GO" id="GO:0005737">
    <property type="term" value="C:cytoplasm"/>
    <property type="evidence" value="ECO:0007669"/>
    <property type="project" value="UniProtKB-SubCell"/>
</dbReference>
<evidence type="ECO:0000256" key="4">
    <source>
        <dbReference type="ARBA" id="ARBA00022960"/>
    </source>
</evidence>
<feature type="domain" description="BioF2-like acetyltransferase" evidence="12">
    <location>
        <begin position="167"/>
        <end position="292"/>
    </location>
</feature>
<evidence type="ECO:0000256" key="11">
    <source>
        <dbReference type="ARBA" id="ARBA00048654"/>
    </source>
</evidence>
<dbReference type="RefSeq" id="WP_148975751.1">
    <property type="nucleotide sequence ID" value="NZ_VTER01000007.1"/>
</dbReference>
<evidence type="ECO:0000259" key="12">
    <source>
        <dbReference type="Pfam" id="PF13480"/>
    </source>
</evidence>
<gene>
    <name evidence="13" type="ORF">FZD51_16455</name>
</gene>
<comment type="subcellular location">
    <subcellularLocation>
        <location evidence="1">Cytoplasm</location>
    </subcellularLocation>
</comment>
<dbReference type="PROSITE" id="PS51191">
    <property type="entry name" value="FEMABX"/>
    <property type="match status" value="1"/>
</dbReference>
<dbReference type="InterPro" id="IPR016181">
    <property type="entry name" value="Acyl_CoA_acyltransferase"/>
</dbReference>
<organism evidence="13 14">
    <name type="scientific">Bacillus infantis</name>
    <dbReference type="NCBI Taxonomy" id="324767"/>
    <lineage>
        <taxon>Bacteria</taxon>
        <taxon>Bacillati</taxon>
        <taxon>Bacillota</taxon>
        <taxon>Bacilli</taxon>
        <taxon>Bacillales</taxon>
        <taxon>Bacillaceae</taxon>
        <taxon>Bacillus</taxon>
    </lineage>
</organism>
<dbReference type="Pfam" id="PF13480">
    <property type="entry name" value="Acetyltransf_6"/>
    <property type="match status" value="1"/>
</dbReference>
<dbReference type="InterPro" id="IPR038740">
    <property type="entry name" value="BioF2-like_GNAT_dom"/>
</dbReference>
<evidence type="ECO:0000313" key="13">
    <source>
        <dbReference type="EMBL" id="TYS47050.1"/>
    </source>
</evidence>
<dbReference type="GO" id="GO:0071555">
    <property type="term" value="P:cell wall organization"/>
    <property type="evidence" value="ECO:0007669"/>
    <property type="project" value="UniProtKB-KW"/>
</dbReference>
<evidence type="ECO:0000256" key="5">
    <source>
        <dbReference type="ARBA" id="ARBA00022984"/>
    </source>
</evidence>
<dbReference type="GO" id="GO:0008360">
    <property type="term" value="P:regulation of cell shape"/>
    <property type="evidence" value="ECO:0007669"/>
    <property type="project" value="UniProtKB-KW"/>
</dbReference>
<evidence type="ECO:0000256" key="8">
    <source>
        <dbReference type="ARBA" id="ARBA00039074"/>
    </source>
</evidence>
<dbReference type="SUPFAM" id="SSF55729">
    <property type="entry name" value="Acyl-CoA N-acyltransferases (Nat)"/>
    <property type="match status" value="1"/>
</dbReference>
<evidence type="ECO:0000256" key="2">
    <source>
        <dbReference type="ARBA" id="ARBA00009943"/>
    </source>
</evidence>
<dbReference type="InterPro" id="IPR003447">
    <property type="entry name" value="FEMABX"/>
</dbReference>
<dbReference type="AlphaFoldDB" id="A0A5D4R8U2"/>